<dbReference type="Proteomes" id="UP000826656">
    <property type="component" value="Unassembled WGS sequence"/>
</dbReference>
<sequence>MAADAPSTMKMLGKEATCNETTILGAFEYVDRAYVACLSGQRATQSLQLLHQKLHVSYIKSKGREEYGFMEIINAGVVAADGMLRRNFGILDNPEHMLGRRRYNFHLPRHRE</sequence>
<reference evidence="1 2" key="1">
    <citation type="journal article" date="2021" name="bioRxiv">
        <title>Chromosome-scale and haplotype-resolved genome assembly of a tetraploid potato cultivar.</title>
        <authorList>
            <person name="Sun H."/>
            <person name="Jiao W.-B."/>
            <person name="Krause K."/>
            <person name="Campoy J.A."/>
            <person name="Goel M."/>
            <person name="Folz-Donahue K."/>
            <person name="Kukat C."/>
            <person name="Huettel B."/>
            <person name="Schneeberger K."/>
        </authorList>
    </citation>
    <scope>NUCLEOTIDE SEQUENCE [LARGE SCALE GENOMIC DNA]</scope>
    <source>
        <strain evidence="1">SolTubOtavaFocal</strain>
        <tissue evidence="1">Leaves</tissue>
    </source>
</reference>
<dbReference type="EMBL" id="JAIVGD010000013">
    <property type="protein sequence ID" value="KAH0763427.1"/>
    <property type="molecule type" value="Genomic_DNA"/>
</dbReference>
<organism evidence="1 2">
    <name type="scientific">Solanum tuberosum</name>
    <name type="common">Potato</name>
    <dbReference type="NCBI Taxonomy" id="4113"/>
    <lineage>
        <taxon>Eukaryota</taxon>
        <taxon>Viridiplantae</taxon>
        <taxon>Streptophyta</taxon>
        <taxon>Embryophyta</taxon>
        <taxon>Tracheophyta</taxon>
        <taxon>Spermatophyta</taxon>
        <taxon>Magnoliopsida</taxon>
        <taxon>eudicotyledons</taxon>
        <taxon>Gunneridae</taxon>
        <taxon>Pentapetalae</taxon>
        <taxon>asterids</taxon>
        <taxon>lamiids</taxon>
        <taxon>Solanales</taxon>
        <taxon>Solanaceae</taxon>
        <taxon>Solanoideae</taxon>
        <taxon>Solaneae</taxon>
        <taxon>Solanum</taxon>
    </lineage>
</organism>
<proteinExistence type="predicted"/>
<gene>
    <name evidence="1" type="ORF">KY290_019500</name>
</gene>
<accession>A0ABQ7VH72</accession>
<name>A0ABQ7VH72_SOLTU</name>
<keyword evidence="2" id="KW-1185">Reference proteome</keyword>
<evidence type="ECO:0000313" key="1">
    <source>
        <dbReference type="EMBL" id="KAH0763427.1"/>
    </source>
</evidence>
<protein>
    <submittedName>
        <fullName evidence="1">Uncharacterized protein</fullName>
    </submittedName>
</protein>
<evidence type="ECO:0000313" key="2">
    <source>
        <dbReference type="Proteomes" id="UP000826656"/>
    </source>
</evidence>
<comment type="caution">
    <text evidence="1">The sequence shown here is derived from an EMBL/GenBank/DDBJ whole genome shotgun (WGS) entry which is preliminary data.</text>
</comment>